<sequence length="42" mass="5272">MILTLSRYDGVKMGPPPKFLKKIKYDFNCFFFKIYEWLWFLF</sequence>
<accession>A0A1H6JDK1</accession>
<name>A0A1H6JDK1_9GAMM</name>
<dbReference type="EMBL" id="CDSC02000031">
    <property type="protein sequence ID" value="SEH59923.1"/>
    <property type="molecule type" value="Genomic_DNA"/>
</dbReference>
<dbReference type="Proteomes" id="UP000198988">
    <property type="component" value="Unassembled WGS sequence"/>
</dbReference>
<dbReference type="AlphaFoldDB" id="A0A1H6JDK1"/>
<evidence type="ECO:0000313" key="2">
    <source>
        <dbReference type="Proteomes" id="UP000198988"/>
    </source>
</evidence>
<organism evidence="1 2">
    <name type="scientific">Bathymodiolus azoricus thioautotrophic gill symbiont</name>
    <dbReference type="NCBI Taxonomy" id="235205"/>
    <lineage>
        <taxon>Bacteria</taxon>
        <taxon>Pseudomonadati</taxon>
        <taxon>Pseudomonadota</taxon>
        <taxon>Gammaproteobacteria</taxon>
        <taxon>sulfur-oxidizing symbionts</taxon>
    </lineage>
</organism>
<evidence type="ECO:0000313" key="1">
    <source>
        <dbReference type="EMBL" id="SEH59923.1"/>
    </source>
</evidence>
<reference evidence="2" key="1">
    <citation type="submission" date="2016-06" db="EMBL/GenBank/DDBJ databases">
        <authorList>
            <person name="Petersen J."/>
            <person name="Sayavedra L."/>
        </authorList>
    </citation>
    <scope>NUCLEOTIDE SEQUENCE [LARGE SCALE GENOMIC DNA]</scope>
    <source>
        <strain evidence="2">BazSymA</strain>
    </source>
</reference>
<gene>
    <name evidence="1" type="ORF">BAZSYMA_ACONTIG95193_0</name>
</gene>
<protein>
    <submittedName>
        <fullName evidence="1">Uncharacterized protein</fullName>
    </submittedName>
</protein>
<proteinExistence type="predicted"/>